<keyword evidence="1" id="KW-0812">Transmembrane</keyword>
<dbReference type="PANTHER" id="PTHR43471">
    <property type="entry name" value="ABC TRANSPORTER PERMEASE"/>
    <property type="match status" value="1"/>
</dbReference>
<name>A0A1N7L113_9BACL</name>
<protein>
    <submittedName>
        <fullName evidence="2">ABC-2 family transporter protein</fullName>
    </submittedName>
</protein>
<feature type="transmembrane region" description="Helical" evidence="1">
    <location>
        <begin position="238"/>
        <end position="259"/>
    </location>
</feature>
<feature type="transmembrane region" description="Helical" evidence="1">
    <location>
        <begin position="20"/>
        <end position="40"/>
    </location>
</feature>
<reference evidence="3" key="1">
    <citation type="submission" date="2017-01" db="EMBL/GenBank/DDBJ databases">
        <authorList>
            <person name="Varghese N."/>
            <person name="Submissions S."/>
        </authorList>
    </citation>
    <scope>NUCLEOTIDE SEQUENCE [LARGE SCALE GENOMIC DNA]</scope>
    <source>
        <strain evidence="3">DSM 16176</strain>
    </source>
</reference>
<keyword evidence="3" id="KW-1185">Reference proteome</keyword>
<feature type="transmembrane region" description="Helical" evidence="1">
    <location>
        <begin position="60"/>
        <end position="80"/>
    </location>
</feature>
<dbReference type="GO" id="GO:0005886">
    <property type="term" value="C:plasma membrane"/>
    <property type="evidence" value="ECO:0007669"/>
    <property type="project" value="UniProtKB-SubCell"/>
</dbReference>
<dbReference type="OrthoDB" id="9815855at2"/>
<accession>A0A1N7L113</accession>
<feature type="transmembrane region" description="Helical" evidence="1">
    <location>
        <begin position="115"/>
        <end position="135"/>
    </location>
</feature>
<proteinExistence type="predicted"/>
<dbReference type="Pfam" id="PF12679">
    <property type="entry name" value="ABC2_membrane_2"/>
    <property type="match status" value="1"/>
</dbReference>
<organism evidence="2 3">
    <name type="scientific">Alicyclobacillus vulcanalis</name>
    <dbReference type="NCBI Taxonomy" id="252246"/>
    <lineage>
        <taxon>Bacteria</taxon>
        <taxon>Bacillati</taxon>
        <taxon>Bacillota</taxon>
        <taxon>Bacilli</taxon>
        <taxon>Bacillales</taxon>
        <taxon>Alicyclobacillaceae</taxon>
        <taxon>Alicyclobacillus</taxon>
    </lineage>
</organism>
<evidence type="ECO:0000256" key="1">
    <source>
        <dbReference type="SAM" id="Phobius"/>
    </source>
</evidence>
<feature type="transmembrane region" description="Helical" evidence="1">
    <location>
        <begin position="147"/>
        <end position="170"/>
    </location>
</feature>
<dbReference type="GO" id="GO:0140359">
    <property type="term" value="F:ABC-type transporter activity"/>
    <property type="evidence" value="ECO:0007669"/>
    <property type="project" value="InterPro"/>
</dbReference>
<dbReference type="EMBL" id="FTOO01000002">
    <property type="protein sequence ID" value="SIS67538.1"/>
    <property type="molecule type" value="Genomic_DNA"/>
</dbReference>
<evidence type="ECO:0000313" key="2">
    <source>
        <dbReference type="EMBL" id="SIS67538.1"/>
    </source>
</evidence>
<keyword evidence="1" id="KW-1133">Transmembrane helix</keyword>
<dbReference type="AlphaFoldDB" id="A0A1N7L113"/>
<sequence length="280" mass="31036">MRFYLNPLLLKEFRQRMRTIRAPLVITAYLFGMSVLTVFLLYENVQGQLYLVQPTKSQQVFALVSLLQMVVVAFLAPAFASGSVSGERERKTLAVLLTTPVGPFGILFGKLVSSSALLALLVVLTLPIYSLVFLYGGAVPVQVASVLGFQLVTIVVISAVCVLFSTIALRSTWSTVFAYGSVGLMTVIFGALGYGLKSLYEQNPIDYSALVWSHFFYALDPLYVEAALLGVVSAKPHIWVPFVEFYAVVIALLLVPSLWRLRPQWFSWLPFVSGTEKQYQ</sequence>
<evidence type="ECO:0000313" key="3">
    <source>
        <dbReference type="Proteomes" id="UP000186156"/>
    </source>
</evidence>
<dbReference type="RefSeq" id="WP_143232516.1">
    <property type="nucleotide sequence ID" value="NZ_FTOO01000002.1"/>
</dbReference>
<keyword evidence="1" id="KW-0472">Membrane</keyword>
<dbReference type="Proteomes" id="UP000186156">
    <property type="component" value="Unassembled WGS sequence"/>
</dbReference>
<feature type="transmembrane region" description="Helical" evidence="1">
    <location>
        <begin position="208"/>
        <end position="232"/>
    </location>
</feature>
<dbReference type="STRING" id="252246.SAMN05421799_102335"/>
<dbReference type="PANTHER" id="PTHR43471:SF12">
    <property type="entry name" value="HYPOTHETICAL MEMBRANE PROTEIN, CONSERVED"/>
    <property type="match status" value="1"/>
</dbReference>
<gene>
    <name evidence="2" type="ORF">SAMN05421799_102335</name>
</gene>
<feature type="transmembrane region" description="Helical" evidence="1">
    <location>
        <begin position="176"/>
        <end position="196"/>
    </location>
</feature>